<name>Q0ALT2_MARMM</name>
<evidence type="ECO:0000313" key="2">
    <source>
        <dbReference type="Proteomes" id="UP000001964"/>
    </source>
</evidence>
<dbReference type="Proteomes" id="UP000001964">
    <property type="component" value="Chromosome"/>
</dbReference>
<keyword evidence="2" id="KW-1185">Reference proteome</keyword>
<proteinExistence type="predicted"/>
<gene>
    <name evidence="1" type="ordered locus">Mmar10_2471</name>
</gene>
<dbReference type="AlphaFoldDB" id="Q0ALT2"/>
<dbReference type="HOGENOM" id="CLU_1097552_0_0_5"/>
<accession>Q0ALT2</accession>
<dbReference type="EMBL" id="CP000449">
    <property type="protein sequence ID" value="ABI66761.1"/>
    <property type="molecule type" value="Genomic_DNA"/>
</dbReference>
<evidence type="ECO:0000313" key="1">
    <source>
        <dbReference type="EMBL" id="ABI66761.1"/>
    </source>
</evidence>
<dbReference type="RefSeq" id="WP_011644406.1">
    <property type="nucleotide sequence ID" value="NC_008347.1"/>
</dbReference>
<organism evidence="1 2">
    <name type="scientific">Maricaulis maris (strain MCS10)</name>
    <name type="common">Caulobacter maris</name>
    <dbReference type="NCBI Taxonomy" id="394221"/>
    <lineage>
        <taxon>Bacteria</taxon>
        <taxon>Pseudomonadati</taxon>
        <taxon>Pseudomonadota</taxon>
        <taxon>Alphaproteobacteria</taxon>
        <taxon>Maricaulales</taxon>
        <taxon>Maricaulaceae</taxon>
        <taxon>Maricaulis</taxon>
    </lineage>
</organism>
<reference evidence="1 2" key="1">
    <citation type="submission" date="2006-08" db="EMBL/GenBank/DDBJ databases">
        <title>Complete sequence of Maricaulis maris MCS10.</title>
        <authorList>
            <consortium name="US DOE Joint Genome Institute"/>
            <person name="Copeland A."/>
            <person name="Lucas S."/>
            <person name="Lapidus A."/>
            <person name="Barry K."/>
            <person name="Detter J.C."/>
            <person name="Glavina del Rio T."/>
            <person name="Hammon N."/>
            <person name="Israni S."/>
            <person name="Dalin E."/>
            <person name="Tice H."/>
            <person name="Pitluck S."/>
            <person name="Saunders E."/>
            <person name="Brettin T."/>
            <person name="Bruce D."/>
            <person name="Han C."/>
            <person name="Tapia R."/>
            <person name="Gilna P."/>
            <person name="Schmutz J."/>
            <person name="Larimer F."/>
            <person name="Land M."/>
            <person name="Hauser L."/>
            <person name="Kyrpides N."/>
            <person name="Mikhailova N."/>
            <person name="Viollier P."/>
            <person name="Stephens C."/>
            <person name="Richardson P."/>
        </authorList>
    </citation>
    <scope>NUCLEOTIDE SEQUENCE [LARGE SCALE GENOMIC DNA]</scope>
    <source>
        <strain evidence="1 2">MCS10</strain>
    </source>
</reference>
<protein>
    <recommendedName>
        <fullName evidence="3">HlyD family secretion protein</fullName>
    </recommendedName>
</protein>
<dbReference type="KEGG" id="mmr:Mmar10_2471"/>
<evidence type="ECO:0008006" key="3">
    <source>
        <dbReference type="Google" id="ProtNLM"/>
    </source>
</evidence>
<sequence length="253" mass="27277" precursor="true">MRLAVLAVIALSLALARVPARLEIEIALETSGYYAVTTPETGQLVTLAGHDDVDAGAVLTDFDFRLLQEQLAKRQADSEIATRSLDAERDGEPLRATTARQRLGALNDQIEHSEARLAAETLTAIAGGVVLPGTDRPSGAHLETGSVLGVLLPAEGEAMLSGHFPEDHVDYYREVVSGAQLRFAGRYYDMSDDDIILQERMSIDQQSGQRLYAHQVRAPLAPAALVGRTGRVRLDFSPENLGNALFSIPEACS</sequence>